<feature type="transmembrane region" description="Helical" evidence="7">
    <location>
        <begin position="105"/>
        <end position="125"/>
    </location>
</feature>
<feature type="transmembrane region" description="Helical" evidence="7">
    <location>
        <begin position="72"/>
        <end position="93"/>
    </location>
</feature>
<dbReference type="InterPro" id="IPR035906">
    <property type="entry name" value="MetI-like_sf"/>
</dbReference>
<evidence type="ECO:0000256" key="4">
    <source>
        <dbReference type="ARBA" id="ARBA00022692"/>
    </source>
</evidence>
<accession>A0A9W5RZL6</accession>
<feature type="transmembrane region" description="Helical" evidence="7">
    <location>
        <begin position="12"/>
        <end position="36"/>
    </location>
</feature>
<proteinExistence type="inferred from homology"/>
<dbReference type="Pfam" id="PF00528">
    <property type="entry name" value="BPD_transp_1"/>
    <property type="match status" value="1"/>
</dbReference>
<dbReference type="PANTHER" id="PTHR30193">
    <property type="entry name" value="ABC TRANSPORTER PERMEASE PROTEIN"/>
    <property type="match status" value="1"/>
</dbReference>
<gene>
    <name evidence="9" type="ORF">BG53_09200</name>
</gene>
<dbReference type="Proteomes" id="UP000053750">
    <property type="component" value="Unassembled WGS sequence"/>
</dbReference>
<keyword evidence="3" id="KW-1003">Cell membrane</keyword>
<dbReference type="RefSeq" id="WP_036585526.1">
    <property type="nucleotide sequence ID" value="NZ_KK082189.1"/>
</dbReference>
<sequence>MKSSTSEALWGYFFILPQAIGLIGFAMVPLILAFALSLMQWDGFGARTFVGLDNFIGQFKDPDFNIAVVNTLYYTVLTVPTGIILSMLVAVGLNKVKGKVLYRLFYFMPNITMSVAVAVVFMWLLNGDFGLINLYLRDWFGIQGPQWLTDTRFVIPAISLLSVWVGLGGSMVLFLAGLQGISATYYEAAEIDGANKWQQLRHITIPLLSPTTFFVTIISIISSFQVFDQSFVMTGGGPAKASYTMVFHIYDSAFVDFTFGKSTAAAVILFVIILVLTLIQMRISKRWVHYEG</sequence>
<keyword evidence="2 7" id="KW-0813">Transport</keyword>
<dbReference type="InterPro" id="IPR051393">
    <property type="entry name" value="ABC_transporter_permease"/>
</dbReference>
<evidence type="ECO:0000259" key="8">
    <source>
        <dbReference type="PROSITE" id="PS50928"/>
    </source>
</evidence>
<dbReference type="Gene3D" id="1.10.3720.10">
    <property type="entry name" value="MetI-like"/>
    <property type="match status" value="1"/>
</dbReference>
<evidence type="ECO:0000256" key="2">
    <source>
        <dbReference type="ARBA" id="ARBA00022448"/>
    </source>
</evidence>
<evidence type="ECO:0000256" key="1">
    <source>
        <dbReference type="ARBA" id="ARBA00004651"/>
    </source>
</evidence>
<evidence type="ECO:0000313" key="9">
    <source>
        <dbReference type="EMBL" id="EXX85209.1"/>
    </source>
</evidence>
<evidence type="ECO:0000256" key="6">
    <source>
        <dbReference type="ARBA" id="ARBA00023136"/>
    </source>
</evidence>
<keyword evidence="4 7" id="KW-0812">Transmembrane</keyword>
<dbReference type="GO" id="GO:0055085">
    <property type="term" value="P:transmembrane transport"/>
    <property type="evidence" value="ECO:0007669"/>
    <property type="project" value="InterPro"/>
</dbReference>
<evidence type="ECO:0000256" key="7">
    <source>
        <dbReference type="RuleBase" id="RU363032"/>
    </source>
</evidence>
<dbReference type="GO" id="GO:0005886">
    <property type="term" value="C:plasma membrane"/>
    <property type="evidence" value="ECO:0007669"/>
    <property type="project" value="UniProtKB-SubCell"/>
</dbReference>
<feature type="domain" description="ABC transmembrane type-1" evidence="8">
    <location>
        <begin position="68"/>
        <end position="280"/>
    </location>
</feature>
<keyword evidence="5 7" id="KW-1133">Transmembrane helix</keyword>
<evidence type="ECO:0000313" key="10">
    <source>
        <dbReference type="Proteomes" id="UP000053750"/>
    </source>
</evidence>
<feature type="transmembrane region" description="Helical" evidence="7">
    <location>
        <begin position="205"/>
        <end position="227"/>
    </location>
</feature>
<protein>
    <submittedName>
        <fullName evidence="9">Sugar ABC transporter permease</fullName>
    </submittedName>
</protein>
<dbReference type="PANTHER" id="PTHR30193:SF37">
    <property type="entry name" value="INNER MEMBRANE ABC TRANSPORTER PERMEASE PROTEIN YCJO"/>
    <property type="match status" value="1"/>
</dbReference>
<dbReference type="EMBL" id="JFHU01000238">
    <property type="protein sequence ID" value="EXX85209.1"/>
    <property type="molecule type" value="Genomic_DNA"/>
</dbReference>
<organism evidence="9 10">
    <name type="scientific">Paenibacillus darwinianus</name>
    <dbReference type="NCBI Taxonomy" id="1380763"/>
    <lineage>
        <taxon>Bacteria</taxon>
        <taxon>Bacillati</taxon>
        <taxon>Bacillota</taxon>
        <taxon>Bacilli</taxon>
        <taxon>Bacillales</taxon>
        <taxon>Paenibacillaceae</taxon>
        <taxon>Paenibacillus</taxon>
    </lineage>
</organism>
<evidence type="ECO:0000256" key="5">
    <source>
        <dbReference type="ARBA" id="ARBA00022989"/>
    </source>
</evidence>
<dbReference type="PROSITE" id="PS50928">
    <property type="entry name" value="ABC_TM1"/>
    <property type="match status" value="1"/>
</dbReference>
<keyword evidence="10" id="KW-1185">Reference proteome</keyword>
<comment type="caution">
    <text evidence="9">The sequence shown here is derived from an EMBL/GenBank/DDBJ whole genome shotgun (WGS) entry which is preliminary data.</text>
</comment>
<reference evidence="9 10" key="1">
    <citation type="submission" date="2014-02" db="EMBL/GenBank/DDBJ databases">
        <title>Genome sequence of Paenibacillus darwinianus reveals adaptive mechanisms for survival in Antarctic soils.</title>
        <authorList>
            <person name="Dsouza M."/>
            <person name="Taylor M.W."/>
            <person name="Turner S.J."/>
            <person name="Aislabie J."/>
        </authorList>
    </citation>
    <scope>NUCLEOTIDE SEQUENCE [LARGE SCALE GENOMIC DNA]</scope>
    <source>
        <strain evidence="9 10">CE1</strain>
    </source>
</reference>
<dbReference type="InterPro" id="IPR000515">
    <property type="entry name" value="MetI-like"/>
</dbReference>
<feature type="transmembrane region" description="Helical" evidence="7">
    <location>
        <begin position="259"/>
        <end position="279"/>
    </location>
</feature>
<dbReference type="AlphaFoldDB" id="A0A9W5RZL6"/>
<comment type="subcellular location">
    <subcellularLocation>
        <location evidence="1 7">Cell membrane</location>
        <topology evidence="1 7">Multi-pass membrane protein</topology>
    </subcellularLocation>
</comment>
<name>A0A9W5RZL6_9BACL</name>
<evidence type="ECO:0000256" key="3">
    <source>
        <dbReference type="ARBA" id="ARBA00022475"/>
    </source>
</evidence>
<dbReference type="SUPFAM" id="SSF161098">
    <property type="entry name" value="MetI-like"/>
    <property type="match status" value="1"/>
</dbReference>
<comment type="similarity">
    <text evidence="7">Belongs to the binding-protein-dependent transport system permease family.</text>
</comment>
<dbReference type="CDD" id="cd06261">
    <property type="entry name" value="TM_PBP2"/>
    <property type="match status" value="1"/>
</dbReference>
<keyword evidence="6 7" id="KW-0472">Membrane</keyword>
<feature type="transmembrane region" description="Helical" evidence="7">
    <location>
        <begin position="153"/>
        <end position="176"/>
    </location>
</feature>